<dbReference type="Proteomes" id="UP000464378">
    <property type="component" value="Chromosome"/>
</dbReference>
<organism evidence="3">
    <name type="scientific">Tuwongella immobilis</name>
    <dbReference type="NCBI Taxonomy" id="692036"/>
    <lineage>
        <taxon>Bacteria</taxon>
        <taxon>Pseudomonadati</taxon>
        <taxon>Planctomycetota</taxon>
        <taxon>Planctomycetia</taxon>
        <taxon>Gemmatales</taxon>
        <taxon>Gemmataceae</taxon>
        <taxon>Tuwongella</taxon>
    </lineage>
</organism>
<keyword evidence="2" id="KW-0812">Transmembrane</keyword>
<accession>A0A6C2YTQ2</accession>
<protein>
    <submittedName>
        <fullName evidence="3">Uncharacterized protein</fullName>
    </submittedName>
</protein>
<dbReference type="KEGG" id="tim:GMBLW1_44660"/>
<evidence type="ECO:0000256" key="2">
    <source>
        <dbReference type="SAM" id="Phobius"/>
    </source>
</evidence>
<keyword evidence="4" id="KW-1185">Reference proteome</keyword>
<feature type="region of interest" description="Disordered" evidence="1">
    <location>
        <begin position="73"/>
        <end position="94"/>
    </location>
</feature>
<keyword evidence="2" id="KW-1133">Transmembrane helix</keyword>
<reference evidence="3" key="1">
    <citation type="submission" date="2019-04" db="EMBL/GenBank/DDBJ databases">
        <authorList>
            <consortium name="Science for Life Laboratories"/>
        </authorList>
    </citation>
    <scope>NUCLEOTIDE SEQUENCE</scope>
    <source>
        <strain evidence="3">MBLW1</strain>
    </source>
</reference>
<evidence type="ECO:0000313" key="3">
    <source>
        <dbReference type="EMBL" id="VIP04727.1"/>
    </source>
</evidence>
<name>A0A6C2YTQ2_9BACT</name>
<keyword evidence="2" id="KW-0472">Membrane</keyword>
<proteinExistence type="predicted"/>
<feature type="transmembrane region" description="Helical" evidence="2">
    <location>
        <begin position="46"/>
        <end position="65"/>
    </location>
</feature>
<dbReference type="AlphaFoldDB" id="A0A6C2YTQ2"/>
<dbReference type="EMBL" id="LR586016">
    <property type="protein sequence ID" value="VIP04727.1"/>
    <property type="molecule type" value="Genomic_DNA"/>
</dbReference>
<evidence type="ECO:0000313" key="4">
    <source>
        <dbReference type="Proteomes" id="UP000464378"/>
    </source>
</evidence>
<evidence type="ECO:0000256" key="1">
    <source>
        <dbReference type="SAM" id="MobiDB-lite"/>
    </source>
</evidence>
<dbReference type="EMBL" id="LR593887">
    <property type="protein sequence ID" value="VTS06813.1"/>
    <property type="molecule type" value="Genomic_DNA"/>
</dbReference>
<gene>
    <name evidence="3" type="ORF">GMBLW1_44660</name>
</gene>
<dbReference type="InParanoid" id="A0A6C2YTQ2"/>
<sequence length="94" mass="10317">MQTMRYLVAQLQMKRLFLALAMFCLVFAVLITGGHRHRDFGDGFATVGFCIFGSVCVLAAAWTHVVEVQAASRNPVGEDGERRTKPNSSGNNRA</sequence>